<dbReference type="AlphaFoldDB" id="A0A1X1FD09"/>
<sequence>MLLQETKDYVNDVLLPDYMDGYNDAIDIAIDVLDNIDFFGDSNELSRLTRLAINIAANRKEFTDYVVKAFQDVEADK</sequence>
<accession>A0A1X1FD09</accession>
<keyword evidence="2" id="KW-1185">Reference proteome</keyword>
<dbReference type="OrthoDB" id="2327252at2"/>
<reference evidence="1 2" key="1">
    <citation type="journal article" date="2017" name="Front. Microbiol.">
        <title>The Histidine Decarboxylase Gene Cluster of Lactobacillus parabuchneri Was Gained by Horizontal Gene Transfer and Is Mobile within the Species.</title>
        <authorList>
            <person name="Wuthrich D."/>
            <person name="Berthoud H."/>
            <person name="Wechsler D."/>
            <person name="Eugster E."/>
            <person name="Irmler S."/>
            <person name="Bruggmann R."/>
        </authorList>
    </citation>
    <scope>NUCLEOTIDE SEQUENCE [LARGE SCALE GENOMIC DNA]</scope>
    <source>
        <strain evidence="1 2">FAM23169</strain>
    </source>
</reference>
<protein>
    <submittedName>
        <fullName evidence="1">Uncharacterized protein</fullName>
    </submittedName>
</protein>
<dbReference type="Proteomes" id="UP000193009">
    <property type="component" value="Unassembled WGS sequence"/>
</dbReference>
<dbReference type="RefSeq" id="WP_084989007.1">
    <property type="nucleotide sequence ID" value="NZ_CP181269.1"/>
</dbReference>
<comment type="caution">
    <text evidence="1">The sequence shown here is derived from an EMBL/GenBank/DDBJ whole genome shotgun (WGS) entry which is preliminary data.</text>
</comment>
<proteinExistence type="predicted"/>
<organism evidence="1 2">
    <name type="scientific">Lentilactobacillus parabuchneri</name>
    <dbReference type="NCBI Taxonomy" id="152331"/>
    <lineage>
        <taxon>Bacteria</taxon>
        <taxon>Bacillati</taxon>
        <taxon>Bacillota</taxon>
        <taxon>Bacilli</taxon>
        <taxon>Lactobacillales</taxon>
        <taxon>Lactobacillaceae</taxon>
        <taxon>Lentilactobacillus</taxon>
    </lineage>
</organism>
<dbReference type="EMBL" id="MSBD01000048">
    <property type="protein sequence ID" value="ORN26200.1"/>
    <property type="molecule type" value="Genomic_DNA"/>
</dbReference>
<gene>
    <name evidence="1" type="ORF">FAM23169_02100</name>
</gene>
<name>A0A1X1FD09_9LACO</name>
<evidence type="ECO:0000313" key="1">
    <source>
        <dbReference type="EMBL" id="ORN26200.1"/>
    </source>
</evidence>
<evidence type="ECO:0000313" key="2">
    <source>
        <dbReference type="Proteomes" id="UP000193009"/>
    </source>
</evidence>